<gene>
    <name evidence="1" type="ORF">SAMN06296036_11131</name>
</gene>
<dbReference type="GO" id="GO:0004252">
    <property type="term" value="F:serine-type endopeptidase activity"/>
    <property type="evidence" value="ECO:0007669"/>
    <property type="project" value="InterPro"/>
</dbReference>
<dbReference type="AlphaFoldDB" id="A0A1Y6C4A4"/>
<keyword evidence="2" id="KW-1185">Reference proteome</keyword>
<dbReference type="SUPFAM" id="SSF50494">
    <property type="entry name" value="Trypsin-like serine proteases"/>
    <property type="match status" value="1"/>
</dbReference>
<dbReference type="Gene3D" id="2.40.10.120">
    <property type="match status" value="1"/>
</dbReference>
<evidence type="ECO:0000313" key="1">
    <source>
        <dbReference type="EMBL" id="SMF36422.1"/>
    </source>
</evidence>
<dbReference type="InterPro" id="IPR043504">
    <property type="entry name" value="Peptidase_S1_PA_chymotrypsin"/>
</dbReference>
<dbReference type="EMBL" id="FWZT01000011">
    <property type="protein sequence ID" value="SMF36422.1"/>
    <property type="molecule type" value="Genomic_DNA"/>
</dbReference>
<dbReference type="PROSITE" id="PS00134">
    <property type="entry name" value="TRYPSIN_HIS"/>
    <property type="match status" value="1"/>
</dbReference>
<dbReference type="STRING" id="1513793.SAMN06296036_11131"/>
<dbReference type="Pfam" id="PF13365">
    <property type="entry name" value="Trypsin_2"/>
    <property type="match status" value="1"/>
</dbReference>
<organism evidence="1 2">
    <name type="scientific">Pseudobacteriovorax antillogorgiicola</name>
    <dbReference type="NCBI Taxonomy" id="1513793"/>
    <lineage>
        <taxon>Bacteria</taxon>
        <taxon>Pseudomonadati</taxon>
        <taxon>Bdellovibrionota</taxon>
        <taxon>Oligoflexia</taxon>
        <taxon>Oligoflexales</taxon>
        <taxon>Pseudobacteriovoracaceae</taxon>
        <taxon>Pseudobacteriovorax</taxon>
    </lineage>
</organism>
<dbReference type="RefSeq" id="WP_132320229.1">
    <property type="nucleotide sequence ID" value="NZ_FWZT01000011.1"/>
</dbReference>
<accession>A0A1Y6C4A4</accession>
<dbReference type="PROSITE" id="PS51257">
    <property type="entry name" value="PROKAR_LIPOPROTEIN"/>
    <property type="match status" value="1"/>
</dbReference>
<reference evidence="2" key="1">
    <citation type="submission" date="2017-04" db="EMBL/GenBank/DDBJ databases">
        <authorList>
            <person name="Varghese N."/>
            <person name="Submissions S."/>
        </authorList>
    </citation>
    <scope>NUCLEOTIDE SEQUENCE [LARGE SCALE GENOMIC DNA]</scope>
    <source>
        <strain evidence="2">RKEM611</strain>
    </source>
</reference>
<dbReference type="OrthoDB" id="9815928at2"/>
<proteinExistence type="predicted"/>
<dbReference type="InterPro" id="IPR018114">
    <property type="entry name" value="TRYPSIN_HIS"/>
</dbReference>
<dbReference type="GO" id="GO:0006508">
    <property type="term" value="P:proteolysis"/>
    <property type="evidence" value="ECO:0007669"/>
    <property type="project" value="InterPro"/>
</dbReference>
<dbReference type="Proteomes" id="UP000192907">
    <property type="component" value="Unassembled WGS sequence"/>
</dbReference>
<protein>
    <submittedName>
        <fullName evidence="1">V8-like Glu-specific endopeptidase</fullName>
    </submittedName>
</protein>
<dbReference type="InterPro" id="IPR009003">
    <property type="entry name" value="Peptidase_S1_PA"/>
</dbReference>
<name>A0A1Y6C4A4_9BACT</name>
<dbReference type="Gene3D" id="2.40.10.10">
    <property type="entry name" value="Trypsin-like serine proteases"/>
    <property type="match status" value="1"/>
</dbReference>
<sequence length="357" mass="39340">MSIKRKIWPFLSLLTISCMESSPSLLNNIYREDQSGLPSGNERRHDADQSELSWTVRNGSCSATLLNPQYLLTAAHCRPAVGELYTSGLAVGAGEENDIEVDEVLELNQDLDYTIARIRWPAGGPREGQQYPAYVATTVSDLWIDDRSNQGDLIFTVGFPDDKRSVWKATYAQGRAKRLAEGSLYYNIGVINGNSGGGIIKAENQMLIAVVKGGPSKFGTSDWDRSSKDQSQAWNFGTPAWLIYEASPLLRSLFPDGKNRSYEQEFKARSKIYVAVDEDGSDGFYLMASASLETQGLRACSGPDCDRVLAFEAIDGPAGRTFFRSKQRLVGSSFDLTLQAFNQGGEKIGERRIGVQK</sequence>
<evidence type="ECO:0000313" key="2">
    <source>
        <dbReference type="Proteomes" id="UP000192907"/>
    </source>
</evidence>